<evidence type="ECO:0000313" key="2">
    <source>
        <dbReference type="Proteomes" id="UP000674318"/>
    </source>
</evidence>
<gene>
    <name evidence="1" type="ORF">JKF63_06915</name>
</gene>
<dbReference type="GeneID" id="94292939"/>
<dbReference type="AlphaFoldDB" id="A0A836YHB6"/>
<organism evidence="1 2">
    <name type="scientific">Porcisia hertigi</name>
    <dbReference type="NCBI Taxonomy" id="2761500"/>
    <lineage>
        <taxon>Eukaryota</taxon>
        <taxon>Discoba</taxon>
        <taxon>Euglenozoa</taxon>
        <taxon>Kinetoplastea</taxon>
        <taxon>Metakinetoplastina</taxon>
        <taxon>Trypanosomatida</taxon>
        <taxon>Trypanosomatidae</taxon>
        <taxon>Leishmaniinae</taxon>
        <taxon>Porcisia</taxon>
    </lineage>
</organism>
<dbReference type="Proteomes" id="UP000674318">
    <property type="component" value="Unassembled WGS sequence"/>
</dbReference>
<dbReference type="KEGG" id="phet:94292939"/>
<evidence type="ECO:0000313" key="1">
    <source>
        <dbReference type="EMBL" id="KAG5510617.1"/>
    </source>
</evidence>
<accession>A0A836YHB6</accession>
<name>A0A836YHB6_9TRYP</name>
<keyword evidence="2" id="KW-1185">Reference proteome</keyword>
<dbReference type="EMBL" id="JAFJZO010000009">
    <property type="protein sequence ID" value="KAG5510617.1"/>
    <property type="molecule type" value="Genomic_DNA"/>
</dbReference>
<sequence>MNHPDNFASPRSEAGEATNNVVVLSHSLDEDCPTAAQHLTPKQVAQWTLKDVATHVFFMVWVCGIPVHVQYIVPLLEHSGVIPRRGKEQLSQGGSARESLTAVAQADVLAPVCRRAAELSRAFSQWPNTGTPPLQFNHQLFSELVPLGVVRKTGEHGGGDIRPVEGGERLGDYDTHKAMTAPFPSYSTVQAGAVTPVENFANVTAVALCSPAERDGASMSSAPSATWCAQAYWTAFSQAQQWIAAWPSASHSAGSSTCSYGAAGCTSASAATHLQPARKSAFPNRKGPRCRDAHAADQVVVVDADEETSWGTLRGAGAASRATEDNARALKVQRCEAAEVVVIDSDEDDL</sequence>
<comment type="caution">
    <text evidence="1">The sequence shown here is derived from an EMBL/GenBank/DDBJ whole genome shotgun (WGS) entry which is preliminary data.</text>
</comment>
<proteinExistence type="predicted"/>
<dbReference type="OrthoDB" id="264283at2759"/>
<protein>
    <submittedName>
        <fullName evidence="1">Uncharacterized protein</fullName>
    </submittedName>
</protein>
<reference evidence="1 2" key="1">
    <citation type="submission" date="2021-02" db="EMBL/GenBank/DDBJ databases">
        <title>Porcisia hertigi Genome sequencing and assembly.</title>
        <authorList>
            <person name="Almutairi H."/>
            <person name="Gatherer D."/>
        </authorList>
    </citation>
    <scope>NUCLEOTIDE SEQUENCE [LARGE SCALE GENOMIC DNA]</scope>
    <source>
        <strain evidence="1 2">C119</strain>
    </source>
</reference>
<dbReference type="RefSeq" id="XP_067759221.1">
    <property type="nucleotide sequence ID" value="XM_067902862.1"/>
</dbReference>